<dbReference type="STRING" id="768679.TTX_0356"/>
<evidence type="ECO:0000313" key="5">
    <source>
        <dbReference type="Proteomes" id="UP000002654"/>
    </source>
</evidence>
<sequence>MTSWGRGLPLEPAAITEVVRRGEPILALIHYEVVEIGDGNACAVFQHTPYAVRIGGVLHGGVIAAALDETLGVAVLTVNHGADQVTVELKINYLEPGRVGPYRVCGQVVRRGSRIVVAEGEVRDANGVVIAKALGTWYILSKAIS</sequence>
<dbReference type="AlphaFoldDB" id="G4RN87"/>
<dbReference type="GeneID" id="11263366"/>
<organism evidence="4 5">
    <name type="scientific">Thermoproteus tenax (strain ATCC 35583 / DSM 2078 / JCM 9277 / NBRC 100435 / Kra 1)</name>
    <dbReference type="NCBI Taxonomy" id="768679"/>
    <lineage>
        <taxon>Archaea</taxon>
        <taxon>Thermoproteota</taxon>
        <taxon>Thermoprotei</taxon>
        <taxon>Thermoproteales</taxon>
        <taxon>Thermoproteaceae</taxon>
        <taxon>Thermoproteus</taxon>
    </lineage>
</organism>
<dbReference type="CDD" id="cd03443">
    <property type="entry name" value="PaaI_thioesterase"/>
    <property type="match status" value="1"/>
</dbReference>
<keyword evidence="5" id="KW-1185">Reference proteome</keyword>
<dbReference type="NCBIfam" id="TIGR00369">
    <property type="entry name" value="unchar_dom_1"/>
    <property type="match status" value="1"/>
</dbReference>
<name>G4RN87_THETK</name>
<dbReference type="Pfam" id="PF03061">
    <property type="entry name" value="4HBT"/>
    <property type="match status" value="1"/>
</dbReference>
<evidence type="ECO:0000256" key="1">
    <source>
        <dbReference type="ARBA" id="ARBA00008324"/>
    </source>
</evidence>
<dbReference type="InterPro" id="IPR006683">
    <property type="entry name" value="Thioestr_dom"/>
</dbReference>
<dbReference type="InterPro" id="IPR029069">
    <property type="entry name" value="HotDog_dom_sf"/>
</dbReference>
<evidence type="ECO:0000256" key="2">
    <source>
        <dbReference type="ARBA" id="ARBA00022801"/>
    </source>
</evidence>
<dbReference type="PaxDb" id="768679-TTX_0356"/>
<dbReference type="Proteomes" id="UP000002654">
    <property type="component" value="Chromosome"/>
</dbReference>
<protein>
    <submittedName>
        <fullName evidence="4">PaaI family thioesterase</fullName>
    </submittedName>
</protein>
<reference evidence="4 5" key="1">
    <citation type="journal article" date="2011" name="PLoS ONE">
        <title>The complete genome sequence of Thermoproteus tenax: a physiologically versatile member of the Crenarchaeota.</title>
        <authorList>
            <person name="Siebers B."/>
            <person name="Zaparty M."/>
            <person name="Raddatz G."/>
            <person name="Tjaden B."/>
            <person name="Albers S.V."/>
            <person name="Bell S.D."/>
            <person name="Blombach F."/>
            <person name="Kletzin A."/>
            <person name="Kyrpides N."/>
            <person name="Lanz C."/>
            <person name="Plagens A."/>
            <person name="Rampp M."/>
            <person name="Rosinus A."/>
            <person name="von Jan M."/>
            <person name="Makarova K.S."/>
            <person name="Klenk H.P."/>
            <person name="Schuster S.C."/>
            <person name="Hensel R."/>
        </authorList>
    </citation>
    <scope>NUCLEOTIDE SEQUENCE [LARGE SCALE GENOMIC DNA]</scope>
    <source>
        <strain evidence="5">ATCC 35583 / DSM 2078 / JCM 9277 / NBRC 100435 / Kra 1</strain>
    </source>
</reference>
<proteinExistence type="inferred from homology"/>
<evidence type="ECO:0000259" key="3">
    <source>
        <dbReference type="Pfam" id="PF03061"/>
    </source>
</evidence>
<evidence type="ECO:0000313" key="4">
    <source>
        <dbReference type="EMBL" id="CCC81031.1"/>
    </source>
</evidence>
<dbReference type="PATRIC" id="fig|768679.9.peg.373"/>
<dbReference type="eggNOG" id="arCOG00777">
    <property type="taxonomic scope" value="Archaea"/>
</dbReference>
<gene>
    <name evidence="4" type="ordered locus">TTX_0356</name>
</gene>
<dbReference type="Gene3D" id="3.10.129.10">
    <property type="entry name" value="Hotdog Thioesterase"/>
    <property type="match status" value="1"/>
</dbReference>
<dbReference type="PANTHER" id="PTHR21660:SF1">
    <property type="entry name" value="ACYL-COENZYME A THIOESTERASE 13"/>
    <property type="match status" value="1"/>
</dbReference>
<dbReference type="PANTHER" id="PTHR21660">
    <property type="entry name" value="THIOESTERASE SUPERFAMILY MEMBER-RELATED"/>
    <property type="match status" value="1"/>
</dbReference>
<dbReference type="OrthoDB" id="24516at2157"/>
<feature type="domain" description="Thioesterase" evidence="3">
    <location>
        <begin position="55"/>
        <end position="130"/>
    </location>
</feature>
<dbReference type="EMBL" id="FN869859">
    <property type="protein sequence ID" value="CCC81031.1"/>
    <property type="molecule type" value="Genomic_DNA"/>
</dbReference>
<dbReference type="GO" id="GO:0047617">
    <property type="term" value="F:fatty acyl-CoA hydrolase activity"/>
    <property type="evidence" value="ECO:0007669"/>
    <property type="project" value="InterPro"/>
</dbReference>
<dbReference type="InterPro" id="IPR039298">
    <property type="entry name" value="ACOT13"/>
</dbReference>
<dbReference type="HOGENOM" id="CLU_089876_3_3_2"/>
<dbReference type="KEGG" id="ttn:TTX_0356"/>
<dbReference type="RefSeq" id="WP_014126288.1">
    <property type="nucleotide sequence ID" value="NC_016070.1"/>
</dbReference>
<dbReference type="SUPFAM" id="SSF54637">
    <property type="entry name" value="Thioesterase/thiol ester dehydrase-isomerase"/>
    <property type="match status" value="1"/>
</dbReference>
<accession>G4RN87</accession>
<dbReference type="InterPro" id="IPR003736">
    <property type="entry name" value="PAAI_dom"/>
</dbReference>
<keyword evidence="2" id="KW-0378">Hydrolase</keyword>
<comment type="similarity">
    <text evidence="1">Belongs to the thioesterase PaaI family.</text>
</comment>